<dbReference type="Pfam" id="PF00015">
    <property type="entry name" value="MCPsignal"/>
    <property type="match status" value="1"/>
</dbReference>
<feature type="domain" description="Methyl-accepting transducer" evidence="4">
    <location>
        <begin position="212"/>
        <end position="469"/>
    </location>
</feature>
<dbReference type="RefSeq" id="WP_026801883.1">
    <property type="nucleotide sequence ID" value="NZ_AULI01000031.1"/>
</dbReference>
<feature type="transmembrane region" description="Helical" evidence="3">
    <location>
        <begin position="146"/>
        <end position="165"/>
    </location>
</feature>
<reference evidence="5 6" key="1">
    <citation type="submission" date="2013-08" db="EMBL/GenBank/DDBJ databases">
        <authorList>
            <person name="Huang J."/>
            <person name="Wang G."/>
        </authorList>
    </citation>
    <scope>NUCLEOTIDE SEQUENCE [LARGE SCALE GENOMIC DNA]</scope>
    <source>
        <strain evidence="5 6">JSM 076056</strain>
    </source>
</reference>
<dbReference type="InterPro" id="IPR004089">
    <property type="entry name" value="MCPsignal_dom"/>
</dbReference>
<keyword evidence="1 2" id="KW-0807">Transducer</keyword>
<name>A0A0A5G9N0_9BACI</name>
<dbReference type="PANTHER" id="PTHR32089">
    <property type="entry name" value="METHYL-ACCEPTING CHEMOTAXIS PROTEIN MCPB"/>
    <property type="match status" value="1"/>
</dbReference>
<keyword evidence="3" id="KW-0812">Transmembrane</keyword>
<organism evidence="5 6">
    <name type="scientific">Pontibacillus halophilus JSM 076056 = DSM 19796</name>
    <dbReference type="NCBI Taxonomy" id="1385510"/>
    <lineage>
        <taxon>Bacteria</taxon>
        <taxon>Bacillati</taxon>
        <taxon>Bacillota</taxon>
        <taxon>Bacilli</taxon>
        <taxon>Bacillales</taxon>
        <taxon>Bacillaceae</taxon>
        <taxon>Pontibacillus</taxon>
    </lineage>
</organism>
<evidence type="ECO:0000313" key="6">
    <source>
        <dbReference type="Proteomes" id="UP000030528"/>
    </source>
</evidence>
<feature type="transmembrane region" description="Helical" evidence="3">
    <location>
        <begin position="120"/>
        <end position="140"/>
    </location>
</feature>
<evidence type="ECO:0000313" key="5">
    <source>
        <dbReference type="EMBL" id="KGX87883.1"/>
    </source>
</evidence>
<feature type="transmembrane region" description="Helical" evidence="3">
    <location>
        <begin position="20"/>
        <end position="37"/>
    </location>
</feature>
<evidence type="ECO:0000256" key="2">
    <source>
        <dbReference type="PROSITE-ProRule" id="PRU00284"/>
    </source>
</evidence>
<keyword evidence="3" id="KW-1133">Transmembrane helix</keyword>
<dbReference type="SUPFAM" id="SSF58104">
    <property type="entry name" value="Methyl-accepting chemotaxis protein (MCP) signaling domain"/>
    <property type="match status" value="1"/>
</dbReference>
<dbReference type="PANTHER" id="PTHR32089:SF112">
    <property type="entry name" value="LYSOZYME-LIKE PROTEIN-RELATED"/>
    <property type="match status" value="1"/>
</dbReference>
<evidence type="ECO:0000256" key="3">
    <source>
        <dbReference type="SAM" id="Phobius"/>
    </source>
</evidence>
<sequence length="494" mass="53926">MNENTARTQFEQIATKRLSFLLMSMILLSYPIIYVFLRLEYVTWTGLLVYVVTGLIAGTGMFFTYRLASDQSYAKFITVSLSYVICASVISILPSSLSWTIAFLYLGLSLLYLNRTIIRLSGALGIIMLIGLTTTGLVQVEGIFDLTIMFVAYAMTWSATYFICVSGEGLIRQSHTYATEAQQQSDRVISLMEQAKSSTQQLAAGTTTLESSSQLIVSSSQEIGEAMNGIASSSSMQAERTEHGVAHMNQLSHYLEEHDVHLTKLAEANQSASTLKEEGSKELMHLTQKTETSHASISDIHAMIGTTKESAEKIQRASAQIDNISSQTNLLALNASIEAARAGEAGKGFAVVADEIRKLAEQSSQFNHEIASVIQQLTEQASGAVDAVQHVQQLAIEQNTSLESTNRSFEDISQSLMTMNAIIQDISDGRAAMYEKKNDILAIMEDLSSTAEENAATTEEILATIADQTQSIEAISHEIGSISTVSREIETKIQ</sequence>
<comment type="caution">
    <text evidence="5">The sequence shown here is derived from an EMBL/GenBank/DDBJ whole genome shotgun (WGS) entry which is preliminary data.</text>
</comment>
<dbReference type="AlphaFoldDB" id="A0A0A5G9N0"/>
<dbReference type="eggNOG" id="COG0840">
    <property type="taxonomic scope" value="Bacteria"/>
</dbReference>
<evidence type="ECO:0000256" key="1">
    <source>
        <dbReference type="ARBA" id="ARBA00023224"/>
    </source>
</evidence>
<dbReference type="Proteomes" id="UP000030528">
    <property type="component" value="Unassembled WGS sequence"/>
</dbReference>
<dbReference type="GO" id="GO:0016020">
    <property type="term" value="C:membrane"/>
    <property type="evidence" value="ECO:0007669"/>
    <property type="project" value="InterPro"/>
</dbReference>
<dbReference type="EMBL" id="AVPE01000029">
    <property type="protein sequence ID" value="KGX87883.1"/>
    <property type="molecule type" value="Genomic_DNA"/>
</dbReference>
<dbReference type="SMART" id="SM00283">
    <property type="entry name" value="MA"/>
    <property type="match status" value="1"/>
</dbReference>
<protein>
    <recommendedName>
        <fullName evidence="4">Methyl-accepting transducer domain-containing protein</fullName>
    </recommendedName>
</protein>
<evidence type="ECO:0000259" key="4">
    <source>
        <dbReference type="PROSITE" id="PS50111"/>
    </source>
</evidence>
<dbReference type="STRING" id="1385510.GCA_000425205_03744"/>
<gene>
    <name evidence="5" type="ORF">N781_11550</name>
</gene>
<keyword evidence="6" id="KW-1185">Reference proteome</keyword>
<dbReference type="OrthoDB" id="243053at2"/>
<accession>A0A0A5G9N0</accession>
<dbReference type="Gene3D" id="1.10.287.950">
    <property type="entry name" value="Methyl-accepting chemotaxis protein"/>
    <property type="match status" value="1"/>
</dbReference>
<proteinExistence type="predicted"/>
<feature type="transmembrane region" description="Helical" evidence="3">
    <location>
        <begin position="43"/>
        <end position="65"/>
    </location>
</feature>
<keyword evidence="3" id="KW-0472">Membrane</keyword>
<dbReference type="GO" id="GO:0007165">
    <property type="term" value="P:signal transduction"/>
    <property type="evidence" value="ECO:0007669"/>
    <property type="project" value="UniProtKB-KW"/>
</dbReference>
<dbReference type="PROSITE" id="PS50111">
    <property type="entry name" value="CHEMOTAXIS_TRANSDUC_2"/>
    <property type="match status" value="1"/>
</dbReference>